<dbReference type="RefSeq" id="WP_149428519.1">
    <property type="nucleotide sequence ID" value="NZ_VLNY01000001.1"/>
</dbReference>
<gene>
    <name evidence="1" type="ORF">FOY51_02070</name>
</gene>
<dbReference type="OrthoDB" id="4530918at2"/>
<dbReference type="Proteomes" id="UP000322244">
    <property type="component" value="Unassembled WGS sequence"/>
</dbReference>
<reference evidence="1 2" key="1">
    <citation type="submission" date="2019-07" db="EMBL/GenBank/DDBJ databases">
        <title>Rhodococcus cavernicolus sp. nov., isolated from a cave.</title>
        <authorList>
            <person name="Lee S.D."/>
        </authorList>
    </citation>
    <scope>NUCLEOTIDE SEQUENCE [LARGE SCALE GENOMIC DNA]</scope>
    <source>
        <strain evidence="1 2">C1-24</strain>
    </source>
</reference>
<organism evidence="1 2">
    <name type="scientific">Antrihabitans cavernicola</name>
    <dbReference type="NCBI Taxonomy" id="2495913"/>
    <lineage>
        <taxon>Bacteria</taxon>
        <taxon>Bacillati</taxon>
        <taxon>Actinomycetota</taxon>
        <taxon>Actinomycetes</taxon>
        <taxon>Mycobacteriales</taxon>
        <taxon>Nocardiaceae</taxon>
        <taxon>Antrihabitans</taxon>
    </lineage>
</organism>
<dbReference type="AlphaFoldDB" id="A0A5A7SGL3"/>
<protein>
    <submittedName>
        <fullName evidence="1">Uncharacterized protein</fullName>
    </submittedName>
</protein>
<proteinExistence type="predicted"/>
<dbReference type="EMBL" id="VLNY01000001">
    <property type="protein sequence ID" value="KAA0024744.1"/>
    <property type="molecule type" value="Genomic_DNA"/>
</dbReference>
<evidence type="ECO:0000313" key="2">
    <source>
        <dbReference type="Proteomes" id="UP000322244"/>
    </source>
</evidence>
<evidence type="ECO:0000313" key="1">
    <source>
        <dbReference type="EMBL" id="KAA0024744.1"/>
    </source>
</evidence>
<sequence>MELSDEQRHGLNTALSEATYVGLTIDEAAATVRVELQVLALPAEGPATENRTVILALTGVGRIAASLRKKDWYDEDPIVEPLDLAGIDAAVRSFGGGALHGWEFFDLPDSSWTQWRELLSLDTKVSDQPADHVVELYQQDGVGPRELDMRIWFTDVSIRNDGDADIPLQDFIDGGARWWDAHDHNDPRAVTAEVAPPL</sequence>
<name>A0A5A7SGL3_9NOCA</name>
<comment type="caution">
    <text evidence="1">The sequence shown here is derived from an EMBL/GenBank/DDBJ whole genome shotgun (WGS) entry which is preliminary data.</text>
</comment>
<keyword evidence="2" id="KW-1185">Reference proteome</keyword>
<accession>A0A5A7SGL3</accession>